<dbReference type="AlphaFoldDB" id="A0A151IIW1"/>
<protein>
    <submittedName>
        <fullName evidence="2">Uncharacterized protein</fullName>
    </submittedName>
</protein>
<feature type="region of interest" description="Disordered" evidence="1">
    <location>
        <begin position="109"/>
        <end position="137"/>
    </location>
</feature>
<name>A0A151IIW1_9HYME</name>
<dbReference type="Proteomes" id="UP000078542">
    <property type="component" value="Unassembled WGS sequence"/>
</dbReference>
<keyword evidence="3" id="KW-1185">Reference proteome</keyword>
<sequence length="137" mass="15433">MFAALHLNLYEPTPEEIKLLEHIDSDINIVTWVFQPRHFPMYAMIGFPSSKSGYVPRLNVHDGVYLENAVVTNRGGKAYLRAFNTNPDEVSIIVPSVKLEDVEIVMNPHTYSDRSSSPSKSPLSPSCHSDDTSLRHH</sequence>
<accession>A0A151IIW1</accession>
<feature type="compositionally biased region" description="Low complexity" evidence="1">
    <location>
        <begin position="113"/>
        <end position="127"/>
    </location>
</feature>
<dbReference type="EMBL" id="KQ977454">
    <property type="protein sequence ID" value="KYN02598.1"/>
    <property type="molecule type" value="Genomic_DNA"/>
</dbReference>
<gene>
    <name evidence="2" type="ORF">ALC62_06581</name>
</gene>
<feature type="compositionally biased region" description="Basic and acidic residues" evidence="1">
    <location>
        <begin position="128"/>
        <end position="137"/>
    </location>
</feature>
<reference evidence="2 3" key="1">
    <citation type="submission" date="2016-03" db="EMBL/GenBank/DDBJ databases">
        <title>Cyphomyrmex costatus WGS genome.</title>
        <authorList>
            <person name="Nygaard S."/>
            <person name="Hu H."/>
            <person name="Boomsma J."/>
            <person name="Zhang G."/>
        </authorList>
    </citation>
    <scope>NUCLEOTIDE SEQUENCE [LARGE SCALE GENOMIC DNA]</scope>
    <source>
        <strain evidence="2">MS0001</strain>
        <tissue evidence="2">Whole body</tissue>
    </source>
</reference>
<organism evidence="2 3">
    <name type="scientific">Cyphomyrmex costatus</name>
    <dbReference type="NCBI Taxonomy" id="456900"/>
    <lineage>
        <taxon>Eukaryota</taxon>
        <taxon>Metazoa</taxon>
        <taxon>Ecdysozoa</taxon>
        <taxon>Arthropoda</taxon>
        <taxon>Hexapoda</taxon>
        <taxon>Insecta</taxon>
        <taxon>Pterygota</taxon>
        <taxon>Neoptera</taxon>
        <taxon>Endopterygota</taxon>
        <taxon>Hymenoptera</taxon>
        <taxon>Apocrita</taxon>
        <taxon>Aculeata</taxon>
        <taxon>Formicoidea</taxon>
        <taxon>Formicidae</taxon>
        <taxon>Myrmicinae</taxon>
        <taxon>Cyphomyrmex</taxon>
    </lineage>
</organism>
<evidence type="ECO:0000256" key="1">
    <source>
        <dbReference type="SAM" id="MobiDB-lite"/>
    </source>
</evidence>
<evidence type="ECO:0000313" key="3">
    <source>
        <dbReference type="Proteomes" id="UP000078542"/>
    </source>
</evidence>
<evidence type="ECO:0000313" key="2">
    <source>
        <dbReference type="EMBL" id="KYN02598.1"/>
    </source>
</evidence>
<proteinExistence type="predicted"/>